<dbReference type="PANTHER" id="PTHR37310">
    <property type="entry name" value="CYTOPLASMIC PROTEIN-RELATED"/>
    <property type="match status" value="1"/>
</dbReference>
<dbReference type="Gene3D" id="1.20.1270.360">
    <property type="match status" value="1"/>
</dbReference>
<keyword evidence="2" id="KW-1185">Reference proteome</keyword>
<reference evidence="1 2" key="1">
    <citation type="submission" date="2013-10" db="EMBL/GenBank/DDBJ databases">
        <title>Salinisphaera orenii MK-B5 Genome Sequencing.</title>
        <authorList>
            <person name="Lai Q."/>
            <person name="Li C."/>
            <person name="Shao Z."/>
        </authorList>
    </citation>
    <scope>NUCLEOTIDE SEQUENCE [LARGE SCALE GENOMIC DNA]</scope>
    <source>
        <strain evidence="1 2">MK-B5</strain>
    </source>
</reference>
<organism evidence="1 2">
    <name type="scientific">Salinisphaera orenii MK-B5</name>
    <dbReference type="NCBI Taxonomy" id="856730"/>
    <lineage>
        <taxon>Bacteria</taxon>
        <taxon>Pseudomonadati</taxon>
        <taxon>Pseudomonadota</taxon>
        <taxon>Gammaproteobacteria</taxon>
        <taxon>Salinisphaerales</taxon>
        <taxon>Salinisphaeraceae</taxon>
        <taxon>Salinisphaera</taxon>
    </lineage>
</organism>
<dbReference type="Proteomes" id="UP000283993">
    <property type="component" value="Unassembled WGS sequence"/>
</dbReference>
<comment type="caution">
    <text evidence="1">The sequence shown here is derived from an EMBL/GenBank/DDBJ whole genome shotgun (WGS) entry which is preliminary data.</text>
</comment>
<dbReference type="InterPro" id="IPR044543">
    <property type="entry name" value="YHJQ-like"/>
</dbReference>
<accession>A0A423PIM9</accession>
<gene>
    <name evidence="1" type="ORF">SAOR_12770</name>
</gene>
<evidence type="ECO:0008006" key="3">
    <source>
        <dbReference type="Google" id="ProtNLM"/>
    </source>
</evidence>
<dbReference type="AlphaFoldDB" id="A0A423PIM9"/>
<protein>
    <recommendedName>
        <fullName evidence="3">Ferredoxin</fullName>
    </recommendedName>
</protein>
<evidence type="ECO:0000313" key="2">
    <source>
        <dbReference type="Proteomes" id="UP000283993"/>
    </source>
</evidence>
<dbReference type="EMBL" id="AYKH01000034">
    <property type="protein sequence ID" value="ROO25414.1"/>
    <property type="molecule type" value="Genomic_DNA"/>
</dbReference>
<dbReference type="Pfam" id="PF03860">
    <property type="entry name" value="Csp"/>
    <property type="match status" value="1"/>
</dbReference>
<dbReference type="CDD" id="cd08026">
    <property type="entry name" value="DUF326"/>
    <property type="match status" value="1"/>
</dbReference>
<proteinExistence type="predicted"/>
<sequence length="127" mass="13378">MHKTHPKPVSFQDELADCLSACLECAHTCASCADACLAEDSVADLRGCIRTDLDCADICTATARVLSRQTAFGESPAATQVKACRDACQKCASHCESHRSHHAHCAHCADACNACAAACDRLLGVID</sequence>
<name>A0A423PIM9_9GAMM</name>
<dbReference type="PANTHER" id="PTHR37310:SF1">
    <property type="entry name" value="CYTOPLASMIC PROTEIN"/>
    <property type="match status" value="1"/>
</dbReference>
<evidence type="ECO:0000313" key="1">
    <source>
        <dbReference type="EMBL" id="ROO25414.1"/>
    </source>
</evidence>
<dbReference type="InterPro" id="IPR005560">
    <property type="entry name" value="Csp_YhjQ"/>
</dbReference>